<dbReference type="Gene3D" id="3.40.50.720">
    <property type="entry name" value="NAD(P)-binding Rossmann-like Domain"/>
    <property type="match status" value="1"/>
</dbReference>
<feature type="domain" description="Lactate/malate dehydrogenase C-terminal" evidence="13">
    <location>
        <begin position="161"/>
        <end position="325"/>
    </location>
</feature>
<evidence type="ECO:0000313" key="15">
    <source>
        <dbReference type="Proteomes" id="UP001152798"/>
    </source>
</evidence>
<dbReference type="Pfam" id="PF02866">
    <property type="entry name" value="Ldh_1_C"/>
    <property type="match status" value="1"/>
</dbReference>
<dbReference type="GO" id="GO:0030060">
    <property type="term" value="F:L-malate dehydrogenase (NAD+) activity"/>
    <property type="evidence" value="ECO:0007669"/>
    <property type="project" value="UniProtKB-EC"/>
</dbReference>
<reference evidence="14" key="1">
    <citation type="submission" date="2022-01" db="EMBL/GenBank/DDBJ databases">
        <authorList>
            <person name="King R."/>
        </authorList>
    </citation>
    <scope>NUCLEOTIDE SEQUENCE</scope>
</reference>
<name>A0A9P0HRD8_NEZVI</name>
<dbReference type="NCBIfam" id="TIGR01772">
    <property type="entry name" value="MDH_euk_gproteo"/>
    <property type="match status" value="1"/>
</dbReference>
<evidence type="ECO:0000256" key="2">
    <source>
        <dbReference type="ARBA" id="ARBA00011738"/>
    </source>
</evidence>
<evidence type="ECO:0000256" key="9">
    <source>
        <dbReference type="PIRSR" id="PIRSR000102-3"/>
    </source>
</evidence>
<comment type="subunit">
    <text evidence="2">Homodimer.</text>
</comment>
<evidence type="ECO:0000256" key="1">
    <source>
        <dbReference type="ARBA" id="ARBA00008824"/>
    </source>
</evidence>
<dbReference type="InterPro" id="IPR001252">
    <property type="entry name" value="Malate_DH_AS"/>
</dbReference>
<dbReference type="Proteomes" id="UP001152798">
    <property type="component" value="Chromosome 6"/>
</dbReference>
<evidence type="ECO:0000256" key="3">
    <source>
        <dbReference type="ARBA" id="ARBA00022532"/>
    </source>
</evidence>
<evidence type="ECO:0000313" key="14">
    <source>
        <dbReference type="EMBL" id="CAH1406655.1"/>
    </source>
</evidence>
<sequence>MLSFTRSFSTSRRALVKVAVLGASGGIGQPLSMLLKLNPLVTELSLYDINHTPGVAADLSHIDRNSFTKSAKGPDQLKAALTGMEVVVIPAGVPRKPGMTRDDLFSSNASIVRDLVDAVGNYCPKAIIAIVTNPVNSCVPVAAEMLKKRGVYDPKKLFGITTLDLIRASTFVGELKGIDPMLIQVPVICGHSGETIVPVMSQCKPKIKLTDSEICDLTKRIQNAGTEVVKLKAGAGSATLAMAFAGSRMVDAIMRGIKGQSNVIECSFVEYNYEEAQYFSTPILLGPNGIEKNLGLPKLSKLERELLKIAIPILKKNIKKGEDFVLT</sequence>
<evidence type="ECO:0000256" key="11">
    <source>
        <dbReference type="RuleBase" id="RU003405"/>
    </source>
</evidence>
<dbReference type="FunFam" id="3.40.50.720:FF:000013">
    <property type="entry name" value="Malate dehydrogenase"/>
    <property type="match status" value="1"/>
</dbReference>
<keyword evidence="3 11" id="KW-0816">Tricarboxylic acid cycle</keyword>
<evidence type="ECO:0000256" key="8">
    <source>
        <dbReference type="PIRSR" id="PIRSR000102-2"/>
    </source>
</evidence>
<dbReference type="SUPFAM" id="SSF56327">
    <property type="entry name" value="LDH C-terminal domain-like"/>
    <property type="match status" value="1"/>
</dbReference>
<feature type="domain" description="Lactate/malate dehydrogenase N-terminal" evidence="12">
    <location>
        <begin position="16"/>
        <end position="159"/>
    </location>
</feature>
<comment type="similarity">
    <text evidence="1">Belongs to the LDH/MDH superfamily. MDH type 1 family.</text>
</comment>
<dbReference type="InterPro" id="IPR001557">
    <property type="entry name" value="L-lactate/malate_DH"/>
</dbReference>
<feature type="binding site" evidence="8">
    <location>
        <position position="95"/>
    </location>
    <ligand>
        <name>substrate</name>
    </ligand>
</feature>
<proteinExistence type="inferred from homology"/>
<dbReference type="SUPFAM" id="SSF51735">
    <property type="entry name" value="NAD(P)-binding Rossmann-fold domains"/>
    <property type="match status" value="1"/>
</dbReference>
<comment type="catalytic activity">
    <reaction evidence="6 11">
        <text>(S)-malate + NAD(+) = oxaloacetate + NADH + H(+)</text>
        <dbReference type="Rhea" id="RHEA:21432"/>
        <dbReference type="ChEBI" id="CHEBI:15378"/>
        <dbReference type="ChEBI" id="CHEBI:15589"/>
        <dbReference type="ChEBI" id="CHEBI:16452"/>
        <dbReference type="ChEBI" id="CHEBI:57540"/>
        <dbReference type="ChEBI" id="CHEBI:57945"/>
        <dbReference type="EC" id="1.1.1.37"/>
    </reaction>
</comment>
<dbReference type="InterPro" id="IPR010097">
    <property type="entry name" value="Malate_DH_type1"/>
</dbReference>
<feature type="binding site" evidence="9">
    <location>
        <begin position="22"/>
        <end position="28"/>
    </location>
    <ligand>
        <name>NAD(+)</name>
        <dbReference type="ChEBI" id="CHEBI:57540"/>
    </ligand>
</feature>
<dbReference type="EMBL" id="OV725082">
    <property type="protein sequence ID" value="CAH1406655.1"/>
    <property type="molecule type" value="Genomic_DNA"/>
</dbReference>
<feature type="binding site" evidence="8">
    <location>
        <position position="167"/>
    </location>
    <ligand>
        <name>substrate</name>
    </ligand>
</feature>
<dbReference type="Gene3D" id="3.90.110.10">
    <property type="entry name" value="Lactate dehydrogenase/glycoside hydrolase, family 4, C-terminal"/>
    <property type="match status" value="1"/>
</dbReference>
<dbReference type="PIRSF" id="PIRSF000102">
    <property type="entry name" value="Lac_mal_DH"/>
    <property type="match status" value="1"/>
</dbReference>
<dbReference type="OrthoDB" id="755699at2759"/>
<feature type="binding site" evidence="8">
    <location>
        <position position="101"/>
    </location>
    <ligand>
        <name>substrate</name>
    </ligand>
</feature>
<evidence type="ECO:0000259" key="12">
    <source>
        <dbReference type="Pfam" id="PF00056"/>
    </source>
</evidence>
<feature type="binding site" evidence="9">
    <location>
        <begin position="131"/>
        <end position="133"/>
    </location>
    <ligand>
        <name>NAD(+)</name>
        <dbReference type="ChEBI" id="CHEBI:57540"/>
    </ligand>
</feature>
<evidence type="ECO:0000256" key="4">
    <source>
        <dbReference type="ARBA" id="ARBA00023002"/>
    </source>
</evidence>
<dbReference type="PROSITE" id="PS00068">
    <property type="entry name" value="MDH"/>
    <property type="match status" value="1"/>
</dbReference>
<dbReference type="AlphaFoldDB" id="A0A9P0HRD8"/>
<feature type="binding site" evidence="9">
    <location>
        <position position="242"/>
    </location>
    <ligand>
        <name>NAD(+)</name>
        <dbReference type="ChEBI" id="CHEBI:57540"/>
    </ligand>
</feature>
<dbReference type="GO" id="GO:0006108">
    <property type="term" value="P:malate metabolic process"/>
    <property type="evidence" value="ECO:0007669"/>
    <property type="project" value="InterPro"/>
</dbReference>
<keyword evidence="15" id="KW-1185">Reference proteome</keyword>
<accession>A0A9P0HRD8</accession>
<evidence type="ECO:0000256" key="7">
    <source>
        <dbReference type="PIRSR" id="PIRSR000102-1"/>
    </source>
</evidence>
<dbReference type="CDD" id="cd01337">
    <property type="entry name" value="MDH_glyoxysomal_mitochondrial"/>
    <property type="match status" value="1"/>
</dbReference>
<protein>
    <recommendedName>
        <fullName evidence="11">Malate dehydrogenase</fullName>
        <ecNumber evidence="11">1.1.1.37</ecNumber>
    </recommendedName>
</protein>
<evidence type="ECO:0000256" key="6">
    <source>
        <dbReference type="ARBA" id="ARBA00048313"/>
    </source>
</evidence>
<keyword evidence="4 10" id="KW-0560">Oxidoreductase</keyword>
<dbReference type="PANTHER" id="PTHR11540">
    <property type="entry name" value="MALATE AND LACTATE DEHYDROGENASE"/>
    <property type="match status" value="1"/>
</dbReference>
<evidence type="ECO:0000256" key="5">
    <source>
        <dbReference type="ARBA" id="ARBA00023027"/>
    </source>
</evidence>
<dbReference type="GO" id="GO:0006099">
    <property type="term" value="P:tricarboxylic acid cycle"/>
    <property type="evidence" value="ECO:0007669"/>
    <property type="project" value="UniProtKB-KW"/>
</dbReference>
<evidence type="ECO:0000256" key="10">
    <source>
        <dbReference type="RuleBase" id="RU003369"/>
    </source>
</evidence>
<dbReference type="Pfam" id="PF00056">
    <property type="entry name" value="Ldh_1_N"/>
    <property type="match status" value="1"/>
</dbReference>
<dbReference type="InterPro" id="IPR036291">
    <property type="entry name" value="NAD(P)-bd_dom_sf"/>
</dbReference>
<dbReference type="InterPro" id="IPR015955">
    <property type="entry name" value="Lactate_DH/Glyco_Ohase_4_C"/>
</dbReference>
<dbReference type="FunFam" id="3.90.110.10:FF:000001">
    <property type="entry name" value="Malate dehydrogenase"/>
    <property type="match status" value="1"/>
</dbReference>
<feature type="binding site" evidence="9">
    <location>
        <position position="48"/>
    </location>
    <ligand>
        <name>NAD(+)</name>
        <dbReference type="ChEBI" id="CHEBI:57540"/>
    </ligand>
</feature>
<dbReference type="EC" id="1.1.1.37" evidence="11"/>
<feature type="binding site" evidence="8">
    <location>
        <position position="133"/>
    </location>
    <ligand>
        <name>substrate</name>
    </ligand>
</feature>
<dbReference type="GO" id="GO:0005739">
    <property type="term" value="C:mitochondrion"/>
    <property type="evidence" value="ECO:0007669"/>
    <property type="project" value="TreeGrafter"/>
</dbReference>
<feature type="active site" description="Proton acceptor" evidence="7">
    <location>
        <position position="191"/>
    </location>
</feature>
<keyword evidence="5 9" id="KW-0520">NAD</keyword>
<dbReference type="InterPro" id="IPR001236">
    <property type="entry name" value="Lactate/malate_DH_N"/>
</dbReference>
<gene>
    <name evidence="14" type="ORF">NEZAVI_LOCUS14544</name>
</gene>
<feature type="binding site" evidence="9">
    <location>
        <position position="108"/>
    </location>
    <ligand>
        <name>NAD(+)</name>
        <dbReference type="ChEBI" id="CHEBI:57540"/>
    </ligand>
</feature>
<dbReference type="PANTHER" id="PTHR11540:SF16">
    <property type="entry name" value="MALATE DEHYDROGENASE, MITOCHONDRIAL"/>
    <property type="match status" value="1"/>
</dbReference>
<evidence type="ECO:0000259" key="13">
    <source>
        <dbReference type="Pfam" id="PF02866"/>
    </source>
</evidence>
<dbReference type="InterPro" id="IPR022383">
    <property type="entry name" value="Lactate/malate_DH_C"/>
</dbReference>
<organism evidence="14 15">
    <name type="scientific">Nezara viridula</name>
    <name type="common">Southern green stink bug</name>
    <name type="synonym">Cimex viridulus</name>
    <dbReference type="NCBI Taxonomy" id="85310"/>
    <lineage>
        <taxon>Eukaryota</taxon>
        <taxon>Metazoa</taxon>
        <taxon>Ecdysozoa</taxon>
        <taxon>Arthropoda</taxon>
        <taxon>Hexapoda</taxon>
        <taxon>Insecta</taxon>
        <taxon>Pterygota</taxon>
        <taxon>Neoptera</taxon>
        <taxon>Paraneoptera</taxon>
        <taxon>Hemiptera</taxon>
        <taxon>Heteroptera</taxon>
        <taxon>Panheteroptera</taxon>
        <taxon>Pentatomomorpha</taxon>
        <taxon>Pentatomoidea</taxon>
        <taxon>Pentatomidae</taxon>
        <taxon>Pentatominae</taxon>
        <taxon>Nezara</taxon>
    </lineage>
</organism>